<evidence type="ECO:0000313" key="1">
    <source>
        <dbReference type="EMBL" id="SHF98301.1"/>
    </source>
</evidence>
<dbReference type="EMBL" id="FQVE01000004">
    <property type="protein sequence ID" value="SHF98301.1"/>
    <property type="molecule type" value="Genomic_DNA"/>
</dbReference>
<dbReference type="AlphaFoldDB" id="A0A1M5G4A0"/>
<proteinExistence type="predicted"/>
<dbReference type="Proteomes" id="UP000184108">
    <property type="component" value="Unassembled WGS sequence"/>
</dbReference>
<dbReference type="InterPro" id="IPR010133">
    <property type="entry name" value="Bacteriocin_signal_seq"/>
</dbReference>
<sequence length="66" mass="7259">MKNQKSITGKKLNKKELKTILGGRLDCYAGPCMMGHPCEQIPAGVCIKIDVGCAQEECRPRPELID</sequence>
<accession>A0A1M5G4A0</accession>
<evidence type="ECO:0000313" key="2">
    <source>
        <dbReference type="Proteomes" id="UP000184108"/>
    </source>
</evidence>
<reference evidence="2" key="1">
    <citation type="submission" date="2016-11" db="EMBL/GenBank/DDBJ databases">
        <authorList>
            <person name="Varghese N."/>
            <person name="Submissions S."/>
        </authorList>
    </citation>
    <scope>NUCLEOTIDE SEQUENCE [LARGE SCALE GENOMIC DNA]</scope>
    <source>
        <strain evidence="2">YR203</strain>
    </source>
</reference>
<dbReference type="NCBIfam" id="TIGR01847">
    <property type="entry name" value="bacteriocin_sig"/>
    <property type="match status" value="1"/>
</dbReference>
<gene>
    <name evidence="1" type="ORF">SAMN02787073_3221</name>
</gene>
<organism evidence="1 2">
    <name type="scientific">Chryseobacterium vrystaatense</name>
    <dbReference type="NCBI Taxonomy" id="307480"/>
    <lineage>
        <taxon>Bacteria</taxon>
        <taxon>Pseudomonadati</taxon>
        <taxon>Bacteroidota</taxon>
        <taxon>Flavobacteriia</taxon>
        <taxon>Flavobacteriales</taxon>
        <taxon>Weeksellaceae</taxon>
        <taxon>Chryseobacterium group</taxon>
        <taxon>Chryseobacterium</taxon>
    </lineage>
</organism>
<protein>
    <submittedName>
        <fullName evidence="1">Bacteriocin-type signal sequence-containing protein</fullName>
    </submittedName>
</protein>
<name>A0A1M5G4A0_9FLAO</name>